<keyword evidence="4" id="KW-1185">Reference proteome</keyword>
<dbReference type="Proteomes" id="UP001604336">
    <property type="component" value="Unassembled WGS sequence"/>
</dbReference>
<feature type="domain" description="PB1" evidence="2">
    <location>
        <begin position="43"/>
        <end position="129"/>
    </location>
</feature>
<dbReference type="AlphaFoldDB" id="A0ABD1RSF0"/>
<dbReference type="PANTHER" id="PTHR31066">
    <property type="entry name" value="OS05G0427100 PROTEIN-RELATED"/>
    <property type="match status" value="1"/>
</dbReference>
<name>A0ABD1RSF0_9LAMI</name>
<comment type="caution">
    <text evidence="3">The sequence shown here is derived from an EMBL/GenBank/DDBJ whole genome shotgun (WGS) entry which is preliminary data.</text>
</comment>
<evidence type="ECO:0000313" key="4">
    <source>
        <dbReference type="Proteomes" id="UP001604336"/>
    </source>
</evidence>
<protein>
    <submittedName>
        <fullName evidence="3">Octicosapeptide/Phox/Bem1p family protein</fullName>
    </submittedName>
</protein>
<feature type="compositionally biased region" description="Low complexity" evidence="1">
    <location>
        <begin position="178"/>
        <end position="192"/>
    </location>
</feature>
<gene>
    <name evidence="3" type="ORF">Adt_26729</name>
</gene>
<dbReference type="Pfam" id="PF00564">
    <property type="entry name" value="PB1"/>
    <property type="match status" value="1"/>
</dbReference>
<evidence type="ECO:0000259" key="2">
    <source>
        <dbReference type="SMART" id="SM00666"/>
    </source>
</evidence>
<sequence length="363" mass="40740">MSTAGINVEETISCGSAPSSDPSSPRNRLKFLCSHGGKILPRPADGHLKYVGGETRVVSVPRDIAFQELMKKLTYLIDGEMILKYQLVPEELDALVSVKSDEDLRHMFNECDRHGSAKFPRLRAFLFPVAPVVMENQIGTMEPHALEQRYIDAVNGIIRTKSAGRRQHPTINIPQHGSLVSSACSSPRSPESYTAETINSETMIWGNYHYGRSNMHKVRSSPNICSLNVQQHNSNLNHVHQRSHRNYHNYRQPHSPSYQYPKLPVDPSRNGVPERLFSVRSIGRAEGVRYEIDHAPQFYYSSSRQNRGSECCTKCMHYEECSPSSDRRIIDRTGSIATSPVFLSPRNGASGMKAWDSIIAGES</sequence>
<dbReference type="InterPro" id="IPR000270">
    <property type="entry name" value="PB1_dom"/>
</dbReference>
<dbReference type="Gene3D" id="3.10.20.90">
    <property type="entry name" value="Phosphatidylinositol 3-kinase Catalytic Subunit, Chain A, domain 1"/>
    <property type="match status" value="1"/>
</dbReference>
<dbReference type="EMBL" id="JBFOLK010000008">
    <property type="protein sequence ID" value="KAL2491101.1"/>
    <property type="molecule type" value="Genomic_DNA"/>
</dbReference>
<dbReference type="PANTHER" id="PTHR31066:SF47">
    <property type="entry name" value="PB1 DOMAIN-CONTAINING PROTEIN"/>
    <property type="match status" value="1"/>
</dbReference>
<dbReference type="CDD" id="cd06410">
    <property type="entry name" value="PB1_UP2"/>
    <property type="match status" value="1"/>
</dbReference>
<organism evidence="3 4">
    <name type="scientific">Abeliophyllum distichum</name>
    <dbReference type="NCBI Taxonomy" id="126358"/>
    <lineage>
        <taxon>Eukaryota</taxon>
        <taxon>Viridiplantae</taxon>
        <taxon>Streptophyta</taxon>
        <taxon>Embryophyta</taxon>
        <taxon>Tracheophyta</taxon>
        <taxon>Spermatophyta</taxon>
        <taxon>Magnoliopsida</taxon>
        <taxon>eudicotyledons</taxon>
        <taxon>Gunneridae</taxon>
        <taxon>Pentapetalae</taxon>
        <taxon>asterids</taxon>
        <taxon>lamiids</taxon>
        <taxon>Lamiales</taxon>
        <taxon>Oleaceae</taxon>
        <taxon>Forsythieae</taxon>
        <taxon>Abeliophyllum</taxon>
    </lineage>
</organism>
<dbReference type="SMART" id="SM00666">
    <property type="entry name" value="PB1"/>
    <property type="match status" value="1"/>
</dbReference>
<dbReference type="SUPFAM" id="SSF54277">
    <property type="entry name" value="CAD &amp; PB1 domains"/>
    <property type="match status" value="1"/>
</dbReference>
<accession>A0ABD1RSF0</accession>
<evidence type="ECO:0000256" key="1">
    <source>
        <dbReference type="SAM" id="MobiDB-lite"/>
    </source>
</evidence>
<proteinExistence type="predicted"/>
<feature type="region of interest" description="Disordered" evidence="1">
    <location>
        <begin position="169"/>
        <end position="192"/>
    </location>
</feature>
<reference evidence="4" key="1">
    <citation type="submission" date="2024-07" db="EMBL/GenBank/DDBJ databases">
        <title>Two chromosome-level genome assemblies of Korean endemic species Abeliophyllum distichum and Forsythia ovata (Oleaceae).</title>
        <authorList>
            <person name="Jang H."/>
        </authorList>
    </citation>
    <scope>NUCLEOTIDE SEQUENCE [LARGE SCALE GENOMIC DNA]</scope>
</reference>
<dbReference type="InterPro" id="IPR053198">
    <property type="entry name" value="Gynoecium_Dev_Regulator"/>
</dbReference>
<evidence type="ECO:0000313" key="3">
    <source>
        <dbReference type="EMBL" id="KAL2491101.1"/>
    </source>
</evidence>